<feature type="region of interest" description="Disordered" evidence="1">
    <location>
        <begin position="13"/>
        <end position="47"/>
    </location>
</feature>
<dbReference type="EMBL" id="JAEFCI010005947">
    <property type="protein sequence ID" value="KAG5460000.1"/>
    <property type="molecule type" value="Genomic_DNA"/>
</dbReference>
<dbReference type="AlphaFoldDB" id="A0A8H7ZVE4"/>
<accession>A0A8H7ZVE4</accession>
<sequence length="47" mass="4997">MATMRGVRFVCEREGGGGGNGRMKTRLGGLGGWVRRGESTENVENLG</sequence>
<dbReference type="Proteomes" id="UP000673691">
    <property type="component" value="Unassembled WGS sequence"/>
</dbReference>
<name>A0A8H7ZVE4_9FUNG</name>
<gene>
    <name evidence="2" type="ORF">BJ554DRAFT_8014</name>
</gene>
<keyword evidence="3" id="KW-1185">Reference proteome</keyword>
<reference evidence="2 3" key="1">
    <citation type="journal article" name="Sci. Rep.">
        <title>Genome-scale phylogenetic analyses confirm Olpidium as the closest living zoosporic fungus to the non-flagellated, terrestrial fungi.</title>
        <authorList>
            <person name="Chang Y."/>
            <person name="Rochon D."/>
            <person name="Sekimoto S."/>
            <person name="Wang Y."/>
            <person name="Chovatia M."/>
            <person name="Sandor L."/>
            <person name="Salamov A."/>
            <person name="Grigoriev I.V."/>
            <person name="Stajich J.E."/>
            <person name="Spatafora J.W."/>
        </authorList>
    </citation>
    <scope>NUCLEOTIDE SEQUENCE [LARGE SCALE GENOMIC DNA]</scope>
    <source>
        <strain evidence="2">S191</strain>
    </source>
</reference>
<proteinExistence type="predicted"/>
<comment type="caution">
    <text evidence="2">The sequence shown here is derived from an EMBL/GenBank/DDBJ whole genome shotgun (WGS) entry which is preliminary data.</text>
</comment>
<evidence type="ECO:0000313" key="3">
    <source>
        <dbReference type="Proteomes" id="UP000673691"/>
    </source>
</evidence>
<evidence type="ECO:0000313" key="2">
    <source>
        <dbReference type="EMBL" id="KAG5460000.1"/>
    </source>
</evidence>
<evidence type="ECO:0000256" key="1">
    <source>
        <dbReference type="SAM" id="MobiDB-lite"/>
    </source>
</evidence>
<protein>
    <submittedName>
        <fullName evidence="2">Uncharacterized protein</fullName>
    </submittedName>
</protein>
<organism evidence="2 3">
    <name type="scientific">Olpidium bornovanus</name>
    <dbReference type="NCBI Taxonomy" id="278681"/>
    <lineage>
        <taxon>Eukaryota</taxon>
        <taxon>Fungi</taxon>
        <taxon>Fungi incertae sedis</taxon>
        <taxon>Olpidiomycota</taxon>
        <taxon>Olpidiomycotina</taxon>
        <taxon>Olpidiomycetes</taxon>
        <taxon>Olpidiales</taxon>
        <taxon>Olpidiaceae</taxon>
        <taxon>Olpidium</taxon>
    </lineage>
</organism>